<evidence type="ECO:0000313" key="1">
    <source>
        <dbReference type="EMBL" id="RAK63223.1"/>
    </source>
</evidence>
<dbReference type="OrthoDB" id="771468at2"/>
<comment type="caution">
    <text evidence="1">The sequence shown here is derived from an EMBL/GenBank/DDBJ whole genome shotgun (WGS) entry which is preliminary data.</text>
</comment>
<gene>
    <name evidence="1" type="ORF">DLM85_21800</name>
</gene>
<name>A0A328B7V8_9BACT</name>
<accession>A0A328B7V8</accession>
<dbReference type="RefSeq" id="WP_111480300.1">
    <property type="nucleotide sequence ID" value="NZ_QHKM01000010.1"/>
</dbReference>
<dbReference type="AlphaFoldDB" id="A0A328B7V8"/>
<keyword evidence="2" id="KW-1185">Reference proteome</keyword>
<sequence>MRQIARVPRPTINIVRLMIYHDGVGAYLFGFDTLVDAGCRWDEWYETAEDAQGAAEHNYGVGPADWQPIPDPLPHCYETCIAPVRPKGSPDGNPQHGRLETLVNNEWVDFHPEQL</sequence>
<organism evidence="1 2">
    <name type="scientific">Hymenobacter edaphi</name>
    <dbReference type="NCBI Taxonomy" id="2211146"/>
    <lineage>
        <taxon>Bacteria</taxon>
        <taxon>Pseudomonadati</taxon>
        <taxon>Bacteroidota</taxon>
        <taxon>Cytophagia</taxon>
        <taxon>Cytophagales</taxon>
        <taxon>Hymenobacteraceae</taxon>
        <taxon>Hymenobacter</taxon>
    </lineage>
</organism>
<protein>
    <submittedName>
        <fullName evidence="1">Uncharacterized protein</fullName>
    </submittedName>
</protein>
<reference evidence="2" key="1">
    <citation type="submission" date="2018-05" db="EMBL/GenBank/DDBJ databases">
        <authorList>
            <person name="Nie L."/>
        </authorList>
    </citation>
    <scope>NUCLEOTIDE SEQUENCE [LARGE SCALE GENOMIC DNA]</scope>
    <source>
        <strain evidence="2">NL</strain>
    </source>
</reference>
<dbReference type="EMBL" id="QHKM01000010">
    <property type="protein sequence ID" value="RAK63223.1"/>
    <property type="molecule type" value="Genomic_DNA"/>
</dbReference>
<dbReference type="Proteomes" id="UP000248553">
    <property type="component" value="Unassembled WGS sequence"/>
</dbReference>
<evidence type="ECO:0000313" key="2">
    <source>
        <dbReference type="Proteomes" id="UP000248553"/>
    </source>
</evidence>
<proteinExistence type="predicted"/>